<evidence type="ECO:0000313" key="2">
    <source>
        <dbReference type="EMBL" id="WFR94732.1"/>
    </source>
</evidence>
<keyword evidence="1" id="KW-0812">Transmembrane</keyword>
<dbReference type="Proteomes" id="UP000249499">
    <property type="component" value="Chromosome"/>
</dbReference>
<feature type="transmembrane region" description="Helical" evidence="1">
    <location>
        <begin position="78"/>
        <end position="100"/>
    </location>
</feature>
<reference evidence="3" key="2">
    <citation type="journal article" date="2023" name="MicrobiologyOpen">
        <title>Genomics of the tumorigenes clade of the family Rhizobiaceae and description of Rhizobium rhododendri sp. nov.</title>
        <authorList>
            <person name="Kuzmanovic N."/>
            <person name="diCenzo G.C."/>
            <person name="Bunk B."/>
            <person name="Sproeer C."/>
            <person name="Fruehling A."/>
            <person name="Neumann-Schaal M."/>
            <person name="Overmann J."/>
            <person name="Smalla K."/>
        </authorList>
    </citation>
    <scope>NUCLEOTIDE SEQUENCE [LARGE SCALE GENOMIC DNA]</scope>
    <source>
        <strain evidence="3">1078</strain>
    </source>
</reference>
<name>A0AAF1K2Z8_9HYPH</name>
<sequence>MATTTDDIKNGMTKDISALQQEITRLQKLVASQGSEAYSDLRDKAGKLYDDAAPKAKNAVAQIKAESAAAAEAAKEHAAATTTALVVVGLLGLAAGYLLAGASQPEPQRTWWR</sequence>
<dbReference type="KEGG" id="rtu:PR017_13025"/>
<dbReference type="EMBL" id="CP117255">
    <property type="protein sequence ID" value="WFR94732.1"/>
    <property type="molecule type" value="Genomic_DNA"/>
</dbReference>
<organism evidence="2 3">
    <name type="scientific">Rhizobium tumorigenes</name>
    <dbReference type="NCBI Taxonomy" id="2041385"/>
    <lineage>
        <taxon>Bacteria</taxon>
        <taxon>Pseudomonadati</taxon>
        <taxon>Pseudomonadota</taxon>
        <taxon>Alphaproteobacteria</taxon>
        <taxon>Hyphomicrobiales</taxon>
        <taxon>Rhizobiaceae</taxon>
        <taxon>Rhizobium/Agrobacterium group</taxon>
        <taxon>Rhizobium</taxon>
    </lineage>
</organism>
<protein>
    <submittedName>
        <fullName evidence="2">Uncharacterized protein</fullName>
    </submittedName>
</protein>
<evidence type="ECO:0000313" key="3">
    <source>
        <dbReference type="Proteomes" id="UP000249499"/>
    </source>
</evidence>
<keyword evidence="1" id="KW-1133">Transmembrane helix</keyword>
<reference evidence="2 3" key="1">
    <citation type="journal article" date="2018" name="Sci. Rep.">
        <title>Rhizobium tumorigenes sp. nov., a novel plant tumorigenic bacterium isolated from cane gall tumors on thornless blackberry.</title>
        <authorList>
            <person name="Kuzmanovi N."/>
            <person name="Smalla K."/>
            <person name="Gronow S."/>
            <person name="PuBawska J."/>
        </authorList>
    </citation>
    <scope>NUCLEOTIDE SEQUENCE [LARGE SCALE GENOMIC DNA]</scope>
    <source>
        <strain evidence="2 3">1078</strain>
    </source>
</reference>
<proteinExistence type="predicted"/>
<keyword evidence="3" id="KW-1185">Reference proteome</keyword>
<accession>A0AAF1K2Z8</accession>
<gene>
    <name evidence="2" type="ORF">PR017_13025</name>
</gene>
<dbReference type="RefSeq" id="WP_111220913.1">
    <property type="nucleotide sequence ID" value="NZ_CP117255.1"/>
</dbReference>
<keyword evidence="1" id="KW-0472">Membrane</keyword>
<evidence type="ECO:0000256" key="1">
    <source>
        <dbReference type="SAM" id="Phobius"/>
    </source>
</evidence>
<dbReference type="AlphaFoldDB" id="A0AAF1K2Z8"/>